<organism evidence="11 12">
    <name type="scientific">Thermus thermophilus (strain SG0.5JP17-16)</name>
    <dbReference type="NCBI Taxonomy" id="762633"/>
    <lineage>
        <taxon>Bacteria</taxon>
        <taxon>Thermotogati</taxon>
        <taxon>Deinococcota</taxon>
        <taxon>Deinococci</taxon>
        <taxon>Thermales</taxon>
        <taxon>Thermaceae</taxon>
        <taxon>Thermus</taxon>
    </lineage>
</organism>
<keyword evidence="7 10" id="KW-0472">Membrane</keyword>
<dbReference type="PANTHER" id="PTHR30093:SF44">
    <property type="entry name" value="TYPE II SECRETION SYSTEM CORE PROTEIN G"/>
    <property type="match status" value="1"/>
</dbReference>
<dbReference type="PROSITE" id="PS00409">
    <property type="entry name" value="PROKAR_NTER_METHYL"/>
    <property type="match status" value="1"/>
</dbReference>
<accession>F6DHL8</accession>
<proteinExistence type="predicted"/>
<reference evidence="11 12" key="1">
    <citation type="submission" date="2011-05" db="EMBL/GenBank/DDBJ databases">
        <title>Complete sequence of chromosome of Thermus thermophilus SG0.5JP17-16.</title>
        <authorList>
            <consortium name="US DOE Joint Genome Institute"/>
            <person name="Lucas S."/>
            <person name="Han J."/>
            <person name="Lapidus A."/>
            <person name="Cheng J.-F."/>
            <person name="Goodwin L."/>
            <person name="Pitluck S."/>
            <person name="Peters L."/>
            <person name="Mikhailova N."/>
            <person name="Teshima H."/>
            <person name="Han C."/>
            <person name="Tapia R."/>
            <person name="Land M."/>
            <person name="Hauser L."/>
            <person name="Kyrpides N."/>
            <person name="Ivanova N."/>
            <person name="Pagani I."/>
            <person name="Allgaier M."/>
            <person name="Hugenholtz P."/>
            <person name="Singer S."/>
            <person name="Gladden J."/>
            <person name="Woyke T."/>
        </authorList>
    </citation>
    <scope>NUCLEOTIDE SEQUENCE [LARGE SCALE GENOMIC DNA]</scope>
    <source>
        <strain evidence="11 12">SG0.5JP17-16</strain>
    </source>
</reference>
<dbReference type="GO" id="GO:0042597">
    <property type="term" value="C:periplasmic space"/>
    <property type="evidence" value="ECO:0007669"/>
    <property type="project" value="UniProtKB-SubCell"/>
</dbReference>
<keyword evidence="3" id="KW-0488">Methylation</keyword>
<dbReference type="KEGG" id="tts:Ththe16_1234"/>
<dbReference type="Pfam" id="PF07963">
    <property type="entry name" value="N_methyl"/>
    <property type="match status" value="1"/>
</dbReference>
<dbReference type="Gene3D" id="3.30.700.10">
    <property type="entry name" value="Glycoprotein, Type 4 Pilin"/>
    <property type="match status" value="1"/>
</dbReference>
<evidence type="ECO:0000313" key="11">
    <source>
        <dbReference type="EMBL" id="AEG33639.1"/>
    </source>
</evidence>
<comment type="subcellular location">
    <subcellularLocation>
        <location evidence="1">Cell outer membrane</location>
        <topology evidence="1">Single-pass membrane protein</topology>
    </subcellularLocation>
    <subcellularLocation>
        <location evidence="2">Periplasm</location>
    </subcellularLocation>
</comment>
<evidence type="ECO:0000256" key="10">
    <source>
        <dbReference type="SAM" id="Phobius"/>
    </source>
</evidence>
<dbReference type="HOGENOM" id="CLU_091705_7_4_0"/>
<dbReference type="InterPro" id="IPR045584">
    <property type="entry name" value="Pilin-like"/>
</dbReference>
<name>F6DHL8_THETG</name>
<evidence type="ECO:0000256" key="7">
    <source>
        <dbReference type="ARBA" id="ARBA00023136"/>
    </source>
</evidence>
<dbReference type="AlphaFoldDB" id="F6DHL8"/>
<feature type="transmembrane region" description="Helical" evidence="10">
    <location>
        <begin position="6"/>
        <end position="27"/>
    </location>
</feature>
<evidence type="ECO:0000256" key="1">
    <source>
        <dbReference type="ARBA" id="ARBA00004203"/>
    </source>
</evidence>
<keyword evidence="8" id="KW-0998">Cell outer membrane</keyword>
<dbReference type="PANTHER" id="PTHR30093">
    <property type="entry name" value="GENERAL SECRETION PATHWAY PROTEIN G"/>
    <property type="match status" value="1"/>
</dbReference>
<keyword evidence="5" id="KW-0574">Periplasm</keyword>
<dbReference type="SUPFAM" id="SSF54523">
    <property type="entry name" value="Pili subunits"/>
    <property type="match status" value="1"/>
</dbReference>
<dbReference type="NCBIfam" id="TIGR02532">
    <property type="entry name" value="IV_pilin_GFxxxE"/>
    <property type="match status" value="1"/>
</dbReference>
<evidence type="ECO:0000256" key="4">
    <source>
        <dbReference type="ARBA" id="ARBA00022692"/>
    </source>
</evidence>
<evidence type="ECO:0000256" key="2">
    <source>
        <dbReference type="ARBA" id="ARBA00004418"/>
    </source>
</evidence>
<sequence>MRNAKGFTLIELLIVIAIIAILAAVLIPNLIGARKRAFDAAALQCARTIALTAESNRTSSTSLNYSFTEDDVNALDPKSCDGMTIKGLPVSDAETFNITVKHPNGLTTYAVEGDSNGVKVEKHEGDSNGVKEEEQ</sequence>
<dbReference type="RefSeq" id="WP_014510475.1">
    <property type="nucleotide sequence ID" value="NC_017272.1"/>
</dbReference>
<feature type="compositionally biased region" description="Basic and acidic residues" evidence="9">
    <location>
        <begin position="119"/>
        <end position="135"/>
    </location>
</feature>
<protein>
    <submittedName>
        <fullName evidence="11">Pilin V</fullName>
    </submittedName>
</protein>
<evidence type="ECO:0000256" key="8">
    <source>
        <dbReference type="ARBA" id="ARBA00023237"/>
    </source>
</evidence>
<feature type="region of interest" description="Disordered" evidence="9">
    <location>
        <begin position="112"/>
        <end position="135"/>
    </location>
</feature>
<evidence type="ECO:0000256" key="9">
    <source>
        <dbReference type="SAM" id="MobiDB-lite"/>
    </source>
</evidence>
<dbReference type="InterPro" id="IPR012902">
    <property type="entry name" value="N_methyl_site"/>
</dbReference>
<dbReference type="GO" id="GO:0009279">
    <property type="term" value="C:cell outer membrane"/>
    <property type="evidence" value="ECO:0007669"/>
    <property type="project" value="UniProtKB-SubCell"/>
</dbReference>
<dbReference type="EMBL" id="CP002777">
    <property type="protein sequence ID" value="AEG33639.1"/>
    <property type="molecule type" value="Genomic_DNA"/>
</dbReference>
<gene>
    <name evidence="11" type="ordered locus">Ththe16_1234</name>
</gene>
<evidence type="ECO:0000256" key="5">
    <source>
        <dbReference type="ARBA" id="ARBA00022764"/>
    </source>
</evidence>
<dbReference type="Proteomes" id="UP000009233">
    <property type="component" value="Chromosome"/>
</dbReference>
<evidence type="ECO:0000313" key="12">
    <source>
        <dbReference type="Proteomes" id="UP000009233"/>
    </source>
</evidence>
<keyword evidence="4 10" id="KW-0812">Transmembrane</keyword>
<evidence type="ECO:0000256" key="6">
    <source>
        <dbReference type="ARBA" id="ARBA00022989"/>
    </source>
</evidence>
<evidence type="ECO:0000256" key="3">
    <source>
        <dbReference type="ARBA" id="ARBA00022481"/>
    </source>
</evidence>
<keyword evidence="6 10" id="KW-1133">Transmembrane helix</keyword>